<proteinExistence type="predicted"/>
<keyword evidence="1" id="KW-0472">Membrane</keyword>
<feature type="transmembrane region" description="Helical" evidence="1">
    <location>
        <begin position="6"/>
        <end position="26"/>
    </location>
</feature>
<accession>A0A061C3Q5</accession>
<dbReference type="OrthoDB" id="9924480at2"/>
<keyword evidence="1" id="KW-0812">Transmembrane</keyword>
<protein>
    <submittedName>
        <fullName evidence="2">Uncharacterized protein</fullName>
    </submittedName>
</protein>
<dbReference type="RefSeq" id="WP_003612438.1">
    <property type="nucleotide sequence ID" value="NZ_BJLO01000024.1"/>
</dbReference>
<name>A0A061C3Q5_LACDL</name>
<reference evidence="2" key="1">
    <citation type="submission" date="2018-07" db="EMBL/GenBank/DDBJ databases">
        <authorList>
            <person name="Somerville V."/>
        </authorList>
    </citation>
    <scope>NUCLEOTIDE SEQUENCE</scope>
    <source>
        <strain evidence="2">NWC_2_2</strain>
    </source>
</reference>
<sequence length="59" mass="6105">MPISSFVGILVLLVAGVAIGIAVYGWVSHKRGLAVEALLAGAIFLGLVYWVGSNFIGSM</sequence>
<feature type="transmembrane region" description="Helical" evidence="1">
    <location>
        <begin position="33"/>
        <end position="52"/>
    </location>
</feature>
<evidence type="ECO:0000313" key="2">
    <source>
        <dbReference type="EMBL" id="AZA16938.1"/>
    </source>
</evidence>
<keyword evidence="1" id="KW-1133">Transmembrane helix</keyword>
<gene>
    <name evidence="2" type="ORF">DQL93_11080</name>
</gene>
<dbReference type="EMBL" id="CP031023">
    <property type="protein sequence ID" value="AZA16938.1"/>
    <property type="molecule type" value="Genomic_DNA"/>
</dbReference>
<evidence type="ECO:0000256" key="1">
    <source>
        <dbReference type="SAM" id="Phobius"/>
    </source>
</evidence>
<dbReference type="AlphaFoldDB" id="A0A061C3Q5"/>
<organism evidence="2">
    <name type="scientific">Lactobacillus delbrueckii subsp. lactis</name>
    <dbReference type="NCBI Taxonomy" id="29397"/>
    <lineage>
        <taxon>Bacteria</taxon>
        <taxon>Bacillati</taxon>
        <taxon>Bacillota</taxon>
        <taxon>Bacilli</taxon>
        <taxon>Lactobacillales</taxon>
        <taxon>Lactobacillaceae</taxon>
        <taxon>Lactobacillus</taxon>
    </lineage>
</organism>